<dbReference type="GeneID" id="54359601"/>
<dbReference type="Pfam" id="PF16916">
    <property type="entry name" value="ZT_dimer"/>
    <property type="match status" value="1"/>
</dbReference>
<dbReference type="Gene3D" id="3.30.70.1350">
    <property type="entry name" value="Cation efflux protein, cytoplasmic domain"/>
    <property type="match status" value="1"/>
</dbReference>
<reference evidence="11" key="2">
    <citation type="submission" date="2020-04" db="EMBL/GenBank/DDBJ databases">
        <authorList>
            <consortium name="NCBI Genome Project"/>
        </authorList>
    </citation>
    <scope>NUCLEOTIDE SEQUENCE</scope>
    <source>
        <strain evidence="11">CBS 342.82</strain>
    </source>
</reference>
<dbReference type="OrthoDB" id="78296at2759"/>
<dbReference type="RefSeq" id="XP_033456762.1">
    <property type="nucleotide sequence ID" value="XM_033601801.1"/>
</dbReference>
<evidence type="ECO:0000259" key="9">
    <source>
        <dbReference type="Pfam" id="PF16916"/>
    </source>
</evidence>
<dbReference type="InterPro" id="IPR027470">
    <property type="entry name" value="Cation_efflux_CTD"/>
</dbReference>
<evidence type="ECO:0000313" key="11">
    <source>
        <dbReference type="RefSeq" id="XP_033456762.1"/>
    </source>
</evidence>
<feature type="transmembrane region" description="Helical" evidence="7">
    <location>
        <begin position="350"/>
        <end position="369"/>
    </location>
</feature>
<dbReference type="GO" id="GO:0016020">
    <property type="term" value="C:membrane"/>
    <property type="evidence" value="ECO:0007669"/>
    <property type="project" value="UniProtKB-SubCell"/>
</dbReference>
<dbReference type="AlphaFoldDB" id="A0A6J3LVD7"/>
<evidence type="ECO:0000256" key="7">
    <source>
        <dbReference type="SAM" id="Phobius"/>
    </source>
</evidence>
<protein>
    <recommendedName>
        <fullName evidence="12">Cation efflux protein cytoplasmic domain-containing protein</fullName>
    </recommendedName>
</protein>
<evidence type="ECO:0008006" key="12">
    <source>
        <dbReference type="Google" id="ProtNLM"/>
    </source>
</evidence>
<keyword evidence="3 7" id="KW-0812">Transmembrane</keyword>
<evidence type="ECO:0000259" key="8">
    <source>
        <dbReference type="Pfam" id="PF01545"/>
    </source>
</evidence>
<dbReference type="PANTHER" id="PTHR43840">
    <property type="entry name" value="MITOCHONDRIAL METAL TRANSPORTER 1-RELATED"/>
    <property type="match status" value="1"/>
</dbReference>
<dbReference type="SUPFAM" id="SSF161111">
    <property type="entry name" value="Cation efflux protein transmembrane domain-like"/>
    <property type="match status" value="1"/>
</dbReference>
<dbReference type="InterPro" id="IPR002524">
    <property type="entry name" value="Cation_efflux"/>
</dbReference>
<keyword evidence="5 7" id="KW-0472">Membrane</keyword>
<dbReference type="PANTHER" id="PTHR43840:SF12">
    <property type="entry name" value="CATION DIFFUSION FACILITATOR 1 (AFU_ORTHOLOGUE AFUA_1G14440)"/>
    <property type="match status" value="1"/>
</dbReference>
<proteinExistence type="predicted"/>
<keyword evidence="2" id="KW-0813">Transport</keyword>
<evidence type="ECO:0000256" key="5">
    <source>
        <dbReference type="ARBA" id="ARBA00023136"/>
    </source>
</evidence>
<dbReference type="Gene3D" id="1.20.1510.10">
    <property type="entry name" value="Cation efflux protein transmembrane domain"/>
    <property type="match status" value="1"/>
</dbReference>
<dbReference type="GO" id="GO:0008324">
    <property type="term" value="F:monoatomic cation transmembrane transporter activity"/>
    <property type="evidence" value="ECO:0007669"/>
    <property type="project" value="InterPro"/>
</dbReference>
<feature type="compositionally biased region" description="Basic residues" evidence="6">
    <location>
        <begin position="32"/>
        <end position="42"/>
    </location>
</feature>
<evidence type="ECO:0000256" key="6">
    <source>
        <dbReference type="SAM" id="MobiDB-lite"/>
    </source>
</evidence>
<dbReference type="GO" id="GO:0030003">
    <property type="term" value="P:intracellular monoatomic cation homeostasis"/>
    <property type="evidence" value="ECO:0007669"/>
    <property type="project" value="UniProtKB-ARBA"/>
</dbReference>
<evidence type="ECO:0000256" key="2">
    <source>
        <dbReference type="ARBA" id="ARBA00022448"/>
    </source>
</evidence>
<dbReference type="Pfam" id="PF01545">
    <property type="entry name" value="Cation_efflux"/>
    <property type="match status" value="1"/>
</dbReference>
<sequence>MSRTDPDLHNAISLRPLPFSTPHASGSESSIRHHHHHHHHHHTVEYKADKQPAAASATAVEAANDSISHDPVARPTYHRNSSDAGRNDVERQNSLPQYEAALDPYGLRGGFKDIDEEKKRAKANTKEKRSICAPVSSGKDQWRSKRIINFYEDQNDKIERLLTSVDDHVAQAKEEQGADALQFKIAVNGSFIANVILAVLQVYGAASSQSLSLFTTMADAIFDPCSNLTLILCNRAVNRVDARRFPSGKGRLETAGNIAFCFIMTSVSLILIVESIRDLATSGDREGKLHVPSVVAVGIAFVTKLGLFLYCWALRNKYSQIHILWEDHRNDLFINGFGLMTSVLGSKLRWWIDPMGAIILSVLISFLWLRTAYQEFQLLIGVTADTSFLQHVTYISMTHDPRVLSLDTVRAWHSGPRLIVEVDIVMDQDMSLRETHDVAEELQMKLESLPDVERAYVHVDYETTHSPEHFLKKEL</sequence>
<dbReference type="InterPro" id="IPR027469">
    <property type="entry name" value="Cation_efflux_TMD_sf"/>
</dbReference>
<evidence type="ECO:0000313" key="10">
    <source>
        <dbReference type="Proteomes" id="UP000504637"/>
    </source>
</evidence>
<dbReference type="NCBIfam" id="TIGR01297">
    <property type="entry name" value="CDF"/>
    <property type="match status" value="1"/>
</dbReference>
<feature type="transmembrane region" description="Helical" evidence="7">
    <location>
        <begin position="254"/>
        <end position="273"/>
    </location>
</feature>
<dbReference type="InterPro" id="IPR036837">
    <property type="entry name" value="Cation_efflux_CTD_sf"/>
</dbReference>
<name>A0A6J3LVD7_9PEZI</name>
<accession>A0A6J3LVD7</accession>
<feature type="domain" description="Cation efflux protein transmembrane" evidence="8">
    <location>
        <begin position="190"/>
        <end position="379"/>
    </location>
</feature>
<dbReference type="InterPro" id="IPR058533">
    <property type="entry name" value="Cation_efflux_TM"/>
</dbReference>
<feature type="transmembrane region" description="Helical" evidence="7">
    <location>
        <begin position="185"/>
        <end position="205"/>
    </location>
</feature>
<dbReference type="SUPFAM" id="SSF160240">
    <property type="entry name" value="Cation efflux protein cytoplasmic domain-like"/>
    <property type="match status" value="1"/>
</dbReference>
<dbReference type="FunFam" id="3.30.70.1350:FF:000003">
    <property type="entry name" value="Cation diffusion facilitator 1"/>
    <property type="match status" value="1"/>
</dbReference>
<dbReference type="FunFam" id="1.20.1510.10:FF:000005">
    <property type="entry name" value="Putative Cation diffusion facilitator 1"/>
    <property type="match status" value="1"/>
</dbReference>
<dbReference type="Proteomes" id="UP000504637">
    <property type="component" value="Unplaced"/>
</dbReference>
<dbReference type="GO" id="GO:0098771">
    <property type="term" value="P:inorganic ion homeostasis"/>
    <property type="evidence" value="ECO:0007669"/>
    <property type="project" value="UniProtKB-ARBA"/>
</dbReference>
<feature type="transmembrane region" description="Helical" evidence="7">
    <location>
        <begin position="211"/>
        <end position="233"/>
    </location>
</feature>
<feature type="transmembrane region" description="Helical" evidence="7">
    <location>
        <begin position="293"/>
        <end position="313"/>
    </location>
</feature>
<reference evidence="11" key="1">
    <citation type="submission" date="2020-01" db="EMBL/GenBank/DDBJ databases">
        <authorList>
            <consortium name="DOE Joint Genome Institute"/>
            <person name="Haridas S."/>
            <person name="Albert R."/>
            <person name="Binder M."/>
            <person name="Bloem J."/>
            <person name="Labutti K."/>
            <person name="Salamov A."/>
            <person name="Andreopoulos B."/>
            <person name="Baker S.E."/>
            <person name="Barry K."/>
            <person name="Bills G."/>
            <person name="Bluhm B.H."/>
            <person name="Cannon C."/>
            <person name="Castanera R."/>
            <person name="Culley D.E."/>
            <person name="Daum C."/>
            <person name="Ezra D."/>
            <person name="Gonzalez J.B."/>
            <person name="Henrissat B."/>
            <person name="Kuo A."/>
            <person name="Liang C."/>
            <person name="Lipzen A."/>
            <person name="Lutzoni F."/>
            <person name="Magnuson J."/>
            <person name="Mondo S."/>
            <person name="Nolan M."/>
            <person name="Ohm R."/>
            <person name="Pangilinan J."/>
            <person name="Park H.-J."/>
            <person name="Ramirez L."/>
            <person name="Alfaro M."/>
            <person name="Sun H."/>
            <person name="Tritt A."/>
            <person name="Yoshinaga Y."/>
            <person name="Zwiers L.-H."/>
            <person name="Turgeon B.G."/>
            <person name="Goodwin S.B."/>
            <person name="Spatafora J.W."/>
            <person name="Crous P.W."/>
            <person name="Grigoriev I.V."/>
        </authorList>
    </citation>
    <scope>NUCLEOTIDE SEQUENCE</scope>
    <source>
        <strain evidence="11">CBS 342.82</strain>
    </source>
</reference>
<evidence type="ECO:0000256" key="4">
    <source>
        <dbReference type="ARBA" id="ARBA00022989"/>
    </source>
</evidence>
<feature type="region of interest" description="Disordered" evidence="6">
    <location>
        <begin position="1"/>
        <end position="93"/>
    </location>
</feature>
<keyword evidence="4 7" id="KW-1133">Transmembrane helix</keyword>
<reference evidence="11" key="3">
    <citation type="submission" date="2025-08" db="UniProtKB">
        <authorList>
            <consortium name="RefSeq"/>
        </authorList>
    </citation>
    <scope>IDENTIFICATION</scope>
    <source>
        <strain evidence="11">CBS 342.82</strain>
    </source>
</reference>
<organism evidence="11">
    <name type="scientific">Dissoconium aciculare CBS 342.82</name>
    <dbReference type="NCBI Taxonomy" id="1314786"/>
    <lineage>
        <taxon>Eukaryota</taxon>
        <taxon>Fungi</taxon>
        <taxon>Dikarya</taxon>
        <taxon>Ascomycota</taxon>
        <taxon>Pezizomycotina</taxon>
        <taxon>Dothideomycetes</taxon>
        <taxon>Dothideomycetidae</taxon>
        <taxon>Mycosphaerellales</taxon>
        <taxon>Dissoconiaceae</taxon>
        <taxon>Dissoconium</taxon>
    </lineage>
</organism>
<gene>
    <name evidence="11" type="ORF">K489DRAFT_325004</name>
</gene>
<evidence type="ECO:0000256" key="1">
    <source>
        <dbReference type="ARBA" id="ARBA00004141"/>
    </source>
</evidence>
<comment type="subcellular location">
    <subcellularLocation>
        <location evidence="1">Membrane</location>
        <topology evidence="1">Multi-pass membrane protein</topology>
    </subcellularLocation>
</comment>
<keyword evidence="10" id="KW-1185">Reference proteome</keyword>
<dbReference type="InterPro" id="IPR050291">
    <property type="entry name" value="CDF_Transporter"/>
</dbReference>
<feature type="domain" description="Cation efflux protein cytoplasmic" evidence="9">
    <location>
        <begin position="391"/>
        <end position="460"/>
    </location>
</feature>
<feature type="compositionally biased region" description="Low complexity" evidence="6">
    <location>
        <begin position="53"/>
        <end position="63"/>
    </location>
</feature>
<evidence type="ECO:0000256" key="3">
    <source>
        <dbReference type="ARBA" id="ARBA00022692"/>
    </source>
</evidence>